<proteinExistence type="predicted"/>
<keyword evidence="3" id="KW-1185">Reference proteome</keyword>
<reference evidence="2 3" key="1">
    <citation type="submission" date="2015-07" db="EMBL/GenBank/DDBJ databases">
        <title>The genome of Eufriesea mexicana.</title>
        <authorList>
            <person name="Pan H."/>
            <person name="Kapheim K."/>
        </authorList>
    </citation>
    <scope>NUCLEOTIDE SEQUENCE [LARGE SCALE GENOMIC DNA]</scope>
    <source>
        <strain evidence="2">0111107269</strain>
        <tissue evidence="2">Whole body</tissue>
    </source>
</reference>
<name>A0A310SII3_9HYME</name>
<protein>
    <submittedName>
        <fullName evidence="2">Uncharacterized protein</fullName>
    </submittedName>
</protein>
<evidence type="ECO:0000313" key="2">
    <source>
        <dbReference type="EMBL" id="OAD59153.1"/>
    </source>
</evidence>
<sequence length="251" mass="27530">MNQHHGLDGQPLLHLKENLPDSDHPIARIGLEATRRIIEKTSFDCVRLNAIVGSLNSWDCTRISEEITIYLRTSFPIGRRVAGSHRRRETSVAHNTPEGRVRAGTKSVETQSYHLHTRHAPGPSILAASEGGNDPILEKHNDLQELEFAARCGEQGGQDGTLRAPVPSDEAGRTVLRPSACVHAKVWNATIVDHVRTTNAEDRYADEESLPNLIPQDMVVPAPIAEYCKLIANTTTPQGDLVKAVDLVLLA</sequence>
<dbReference type="Proteomes" id="UP000250275">
    <property type="component" value="Unassembled WGS sequence"/>
</dbReference>
<accession>A0A310SII3</accession>
<evidence type="ECO:0000256" key="1">
    <source>
        <dbReference type="SAM" id="MobiDB-lite"/>
    </source>
</evidence>
<dbReference type="AlphaFoldDB" id="A0A310SII3"/>
<dbReference type="EMBL" id="KQ760744">
    <property type="protein sequence ID" value="OAD59153.1"/>
    <property type="molecule type" value="Genomic_DNA"/>
</dbReference>
<feature type="region of interest" description="Disordered" evidence="1">
    <location>
        <begin position="86"/>
        <end position="108"/>
    </location>
</feature>
<gene>
    <name evidence="2" type="ORF">WN48_09689</name>
</gene>
<evidence type="ECO:0000313" key="3">
    <source>
        <dbReference type="Proteomes" id="UP000250275"/>
    </source>
</evidence>
<organism evidence="2 3">
    <name type="scientific">Eufriesea mexicana</name>
    <dbReference type="NCBI Taxonomy" id="516756"/>
    <lineage>
        <taxon>Eukaryota</taxon>
        <taxon>Metazoa</taxon>
        <taxon>Ecdysozoa</taxon>
        <taxon>Arthropoda</taxon>
        <taxon>Hexapoda</taxon>
        <taxon>Insecta</taxon>
        <taxon>Pterygota</taxon>
        <taxon>Neoptera</taxon>
        <taxon>Endopterygota</taxon>
        <taxon>Hymenoptera</taxon>
        <taxon>Apocrita</taxon>
        <taxon>Aculeata</taxon>
        <taxon>Apoidea</taxon>
        <taxon>Anthophila</taxon>
        <taxon>Apidae</taxon>
        <taxon>Eufriesea</taxon>
    </lineage>
</organism>